<evidence type="ECO:0000313" key="1">
    <source>
        <dbReference type="EMBL" id="ORZ35910.1"/>
    </source>
</evidence>
<proteinExistence type="predicted"/>
<evidence type="ECO:0000313" key="2">
    <source>
        <dbReference type="Proteomes" id="UP000193411"/>
    </source>
</evidence>
<dbReference type="EMBL" id="MCFL01000020">
    <property type="protein sequence ID" value="ORZ35910.1"/>
    <property type="molecule type" value="Genomic_DNA"/>
</dbReference>
<dbReference type="Proteomes" id="UP000193411">
    <property type="component" value="Unassembled WGS sequence"/>
</dbReference>
<dbReference type="AlphaFoldDB" id="A0A1Y2HMU2"/>
<comment type="caution">
    <text evidence="1">The sequence shown here is derived from an EMBL/GenBank/DDBJ whole genome shotgun (WGS) entry which is preliminary data.</text>
</comment>
<protein>
    <submittedName>
        <fullName evidence="1">Uncharacterized protein</fullName>
    </submittedName>
</protein>
<reference evidence="1 2" key="1">
    <citation type="submission" date="2016-07" db="EMBL/GenBank/DDBJ databases">
        <title>Pervasive Adenine N6-methylation of Active Genes in Fungi.</title>
        <authorList>
            <consortium name="DOE Joint Genome Institute"/>
            <person name="Mondo S.J."/>
            <person name="Dannebaum R.O."/>
            <person name="Kuo R.C."/>
            <person name="Labutti K."/>
            <person name="Haridas S."/>
            <person name="Kuo A."/>
            <person name="Salamov A."/>
            <person name="Ahrendt S.R."/>
            <person name="Lipzen A."/>
            <person name="Sullivan W."/>
            <person name="Andreopoulos W.B."/>
            <person name="Clum A."/>
            <person name="Lindquist E."/>
            <person name="Daum C."/>
            <person name="Ramamoorthy G.K."/>
            <person name="Gryganskyi A."/>
            <person name="Culley D."/>
            <person name="Magnuson J.K."/>
            <person name="James T.Y."/>
            <person name="O'Malley M.A."/>
            <person name="Stajich J.E."/>
            <person name="Spatafora J.W."/>
            <person name="Visel A."/>
            <person name="Grigoriev I.V."/>
        </authorList>
    </citation>
    <scope>NUCLEOTIDE SEQUENCE [LARGE SCALE GENOMIC DNA]</scope>
    <source>
        <strain evidence="1 2">PL171</strain>
    </source>
</reference>
<keyword evidence="2" id="KW-1185">Reference proteome</keyword>
<sequence length="247" mass="25993">MFATDLRRYTSNRAIQSLVPPRLAATKLAARPSVPVTLPVTARCATSAAAGFAETDTVAAADLSTPARHSLLAFLAISVAPFTCFPLPRASLFAPISTSAYRCTSAGCCWCSPLPSVQLGPPKPHCCAALPNQTRKLTAALCHAPIKQGVSASRRLVLNVIAAGFALSRPSRNPKRERRRYASGAAPELLFRRRGFLSGSPTSLPGRPIAISSLKTVSLVNGPGVECLALGSPRFRLPAFLPPPLAT</sequence>
<gene>
    <name evidence="1" type="ORF">BCR44DRAFT_256782</name>
</gene>
<accession>A0A1Y2HMU2</accession>
<name>A0A1Y2HMU2_9FUNG</name>
<organism evidence="1 2">
    <name type="scientific">Catenaria anguillulae PL171</name>
    <dbReference type="NCBI Taxonomy" id="765915"/>
    <lineage>
        <taxon>Eukaryota</taxon>
        <taxon>Fungi</taxon>
        <taxon>Fungi incertae sedis</taxon>
        <taxon>Blastocladiomycota</taxon>
        <taxon>Blastocladiomycetes</taxon>
        <taxon>Blastocladiales</taxon>
        <taxon>Catenariaceae</taxon>
        <taxon>Catenaria</taxon>
    </lineage>
</organism>